<keyword evidence="3" id="KW-1185">Reference proteome</keyword>
<dbReference type="OrthoDB" id="10377853at2759"/>
<reference evidence="3" key="2">
    <citation type="submission" date="2015-01" db="EMBL/GenBank/DDBJ databases">
        <title>Evolutionary Origins and Diversification of the Mycorrhizal Mutualists.</title>
        <authorList>
            <consortium name="DOE Joint Genome Institute"/>
            <consortium name="Mycorrhizal Genomics Consortium"/>
            <person name="Kohler A."/>
            <person name="Kuo A."/>
            <person name="Nagy L.G."/>
            <person name="Floudas D."/>
            <person name="Copeland A."/>
            <person name="Barry K.W."/>
            <person name="Cichocki N."/>
            <person name="Veneault-Fourrey C."/>
            <person name="LaButti K."/>
            <person name="Lindquist E.A."/>
            <person name="Lipzen A."/>
            <person name="Lundell T."/>
            <person name="Morin E."/>
            <person name="Murat C."/>
            <person name="Riley R."/>
            <person name="Ohm R."/>
            <person name="Sun H."/>
            <person name="Tunlid A."/>
            <person name="Henrissat B."/>
            <person name="Grigoriev I.V."/>
            <person name="Hibbett D.S."/>
            <person name="Martin F."/>
        </authorList>
    </citation>
    <scope>NUCLEOTIDE SEQUENCE [LARGE SCALE GENOMIC DNA]</scope>
    <source>
        <strain evidence="3">MUT 4182</strain>
    </source>
</reference>
<evidence type="ECO:0000256" key="1">
    <source>
        <dbReference type="SAM" id="SignalP"/>
    </source>
</evidence>
<dbReference type="AlphaFoldDB" id="A0A0C3LEQ5"/>
<organism evidence="2 3">
    <name type="scientific">Tulasnella calospora MUT 4182</name>
    <dbReference type="NCBI Taxonomy" id="1051891"/>
    <lineage>
        <taxon>Eukaryota</taxon>
        <taxon>Fungi</taxon>
        <taxon>Dikarya</taxon>
        <taxon>Basidiomycota</taxon>
        <taxon>Agaricomycotina</taxon>
        <taxon>Agaricomycetes</taxon>
        <taxon>Cantharellales</taxon>
        <taxon>Tulasnellaceae</taxon>
        <taxon>Tulasnella</taxon>
    </lineage>
</organism>
<gene>
    <name evidence="2" type="ORF">M407DRAFT_18714</name>
</gene>
<dbReference type="EMBL" id="KN822955">
    <property type="protein sequence ID" value="KIO32403.1"/>
    <property type="molecule type" value="Genomic_DNA"/>
</dbReference>
<dbReference type="Proteomes" id="UP000054248">
    <property type="component" value="Unassembled WGS sequence"/>
</dbReference>
<reference evidence="2 3" key="1">
    <citation type="submission" date="2014-04" db="EMBL/GenBank/DDBJ databases">
        <authorList>
            <consortium name="DOE Joint Genome Institute"/>
            <person name="Kuo A."/>
            <person name="Girlanda M."/>
            <person name="Perotto S."/>
            <person name="Kohler A."/>
            <person name="Nagy L.G."/>
            <person name="Floudas D."/>
            <person name="Copeland A."/>
            <person name="Barry K.W."/>
            <person name="Cichocki N."/>
            <person name="Veneault-Fourrey C."/>
            <person name="LaButti K."/>
            <person name="Lindquist E.A."/>
            <person name="Lipzen A."/>
            <person name="Lundell T."/>
            <person name="Morin E."/>
            <person name="Murat C."/>
            <person name="Sun H."/>
            <person name="Tunlid A."/>
            <person name="Henrissat B."/>
            <person name="Grigoriev I.V."/>
            <person name="Hibbett D.S."/>
            <person name="Martin F."/>
            <person name="Nordberg H.P."/>
            <person name="Cantor M.N."/>
            <person name="Hua S.X."/>
        </authorList>
    </citation>
    <scope>NUCLEOTIDE SEQUENCE [LARGE SCALE GENOMIC DNA]</scope>
    <source>
        <strain evidence="2 3">MUT 4182</strain>
    </source>
</reference>
<keyword evidence="1" id="KW-0732">Signal</keyword>
<protein>
    <submittedName>
        <fullName evidence="2">Uncharacterized protein</fullName>
    </submittedName>
</protein>
<name>A0A0C3LEQ5_9AGAM</name>
<dbReference type="HOGENOM" id="CLU_2741903_0_0_1"/>
<evidence type="ECO:0000313" key="3">
    <source>
        <dbReference type="Proteomes" id="UP000054248"/>
    </source>
</evidence>
<proteinExistence type="predicted"/>
<sequence length="75" mass="7541">MNFKLALAALLTTSVASVLAAPAPVAEPAPNPIAAPAPQVTCSSQGQRCNATPAGCCAPYTCHEVAGGAYGFWCY</sequence>
<feature type="signal peptide" evidence="1">
    <location>
        <begin position="1"/>
        <end position="20"/>
    </location>
</feature>
<feature type="chain" id="PRO_5002166631" evidence="1">
    <location>
        <begin position="21"/>
        <end position="75"/>
    </location>
</feature>
<evidence type="ECO:0000313" key="2">
    <source>
        <dbReference type="EMBL" id="KIO32403.1"/>
    </source>
</evidence>
<accession>A0A0C3LEQ5</accession>